<dbReference type="Proteomes" id="UP000752696">
    <property type="component" value="Unassembled WGS sequence"/>
</dbReference>
<gene>
    <name evidence="2" type="ORF">MHI_LOCUS617281</name>
</gene>
<feature type="compositionally biased region" description="Basic residues" evidence="1">
    <location>
        <begin position="62"/>
        <end position="71"/>
    </location>
</feature>
<dbReference type="OrthoDB" id="7201605at2759"/>
<organism evidence="2 3">
    <name type="scientific">Heterotrigona itama</name>
    <dbReference type="NCBI Taxonomy" id="395501"/>
    <lineage>
        <taxon>Eukaryota</taxon>
        <taxon>Metazoa</taxon>
        <taxon>Ecdysozoa</taxon>
        <taxon>Arthropoda</taxon>
        <taxon>Hexapoda</taxon>
        <taxon>Insecta</taxon>
        <taxon>Pterygota</taxon>
        <taxon>Neoptera</taxon>
        <taxon>Endopterygota</taxon>
        <taxon>Hymenoptera</taxon>
        <taxon>Apocrita</taxon>
        <taxon>Aculeata</taxon>
        <taxon>Apoidea</taxon>
        <taxon>Anthophila</taxon>
        <taxon>Apidae</taxon>
        <taxon>Heterotrigona</taxon>
    </lineage>
</organism>
<dbReference type="EMBL" id="CAJDYZ010009040">
    <property type="protein sequence ID" value="CAD1476096.1"/>
    <property type="molecule type" value="Genomic_DNA"/>
</dbReference>
<feature type="non-terminal residue" evidence="2">
    <location>
        <position position="279"/>
    </location>
</feature>
<sequence>MEESVGESYQQGHTYSREIRCRVLIGVYSTQGYHALSLIMLLEVEEETRDFITIYKKEFRSKRTGRTKAHRPQPEYPPPLNNLNGPYRKCLNTRRQNAVLPLNEQTEDPQETLNRIHERYPRLKEFLEIVPDEETTERKENDLKQTVYQVDYSKGDYLPRAKIHGRRRKDIHLPEDWIILETIQKKSYRNPWEIVTEDFVRVKKALKPPDNLVPNRKEREILRTRTGDSEYDAMIGATGNRVVKECLFGPPLSVEPQIYTKSSDSPPSECSEILAEKRF</sequence>
<evidence type="ECO:0000256" key="1">
    <source>
        <dbReference type="SAM" id="MobiDB-lite"/>
    </source>
</evidence>
<protein>
    <submittedName>
        <fullName evidence="2">Uncharacterized protein</fullName>
    </submittedName>
</protein>
<accession>A0A6V7H7R3</accession>
<evidence type="ECO:0000313" key="3">
    <source>
        <dbReference type="Proteomes" id="UP000752696"/>
    </source>
</evidence>
<name>A0A6V7H7R3_9HYME</name>
<feature type="compositionally biased region" description="Polar residues" evidence="1">
    <location>
        <begin position="259"/>
        <end position="268"/>
    </location>
</feature>
<feature type="region of interest" description="Disordered" evidence="1">
    <location>
        <begin position="62"/>
        <end position="83"/>
    </location>
</feature>
<comment type="caution">
    <text evidence="2">The sequence shown here is derived from an EMBL/GenBank/DDBJ whole genome shotgun (WGS) entry which is preliminary data.</text>
</comment>
<feature type="region of interest" description="Disordered" evidence="1">
    <location>
        <begin position="258"/>
        <end position="279"/>
    </location>
</feature>
<evidence type="ECO:0000313" key="2">
    <source>
        <dbReference type="EMBL" id="CAD1476096.1"/>
    </source>
</evidence>
<dbReference type="AlphaFoldDB" id="A0A6V7H7R3"/>
<reference evidence="2" key="1">
    <citation type="submission" date="2020-07" db="EMBL/GenBank/DDBJ databases">
        <authorList>
            <person name="Nazaruddin N."/>
        </authorList>
    </citation>
    <scope>NUCLEOTIDE SEQUENCE</scope>
</reference>
<proteinExistence type="predicted"/>
<keyword evidence="3" id="KW-1185">Reference proteome</keyword>